<dbReference type="OrthoDB" id="5914299at2"/>
<dbReference type="PANTHER" id="PTHR30419">
    <property type="entry name" value="HTH-TYPE TRANSCRIPTIONAL REGULATOR YBHD"/>
    <property type="match status" value="1"/>
</dbReference>
<dbReference type="GeneID" id="88186210"/>
<dbReference type="EnsemblBacteria" id="ACO79290">
    <property type="protein sequence ID" value="ACO79290"/>
    <property type="gene ID" value="Avin_31260"/>
</dbReference>
<name>C1DNC3_AZOVD</name>
<dbReference type="InterPro" id="IPR000847">
    <property type="entry name" value="LysR_HTH_N"/>
</dbReference>
<dbReference type="GO" id="GO:0003677">
    <property type="term" value="F:DNA binding"/>
    <property type="evidence" value="ECO:0007669"/>
    <property type="project" value="UniProtKB-KW"/>
</dbReference>
<dbReference type="PROSITE" id="PS50931">
    <property type="entry name" value="HTH_LYSR"/>
    <property type="match status" value="2"/>
</dbReference>
<evidence type="ECO:0000256" key="3">
    <source>
        <dbReference type="ARBA" id="ARBA00023125"/>
    </source>
</evidence>
<dbReference type="Pfam" id="PF03466">
    <property type="entry name" value="LysR_substrate"/>
    <property type="match status" value="1"/>
</dbReference>
<dbReference type="RefSeq" id="WP_012701675.1">
    <property type="nucleotide sequence ID" value="NC_012560.1"/>
</dbReference>
<evidence type="ECO:0000256" key="4">
    <source>
        <dbReference type="ARBA" id="ARBA00023163"/>
    </source>
</evidence>
<dbReference type="KEGG" id="avn:Avin_31260"/>
<dbReference type="Gene3D" id="1.10.10.10">
    <property type="entry name" value="Winged helix-like DNA-binding domain superfamily/Winged helix DNA-binding domain"/>
    <property type="match status" value="2"/>
</dbReference>
<dbReference type="HOGENOM" id="CLU_039613_6_0_6"/>
<dbReference type="Proteomes" id="UP000002424">
    <property type="component" value="Chromosome"/>
</dbReference>
<evidence type="ECO:0000259" key="5">
    <source>
        <dbReference type="PROSITE" id="PS50931"/>
    </source>
</evidence>
<gene>
    <name evidence="6" type="ordered locus">Avin_31260</name>
</gene>
<proteinExistence type="inferred from homology"/>
<dbReference type="EMBL" id="CP001157">
    <property type="protein sequence ID" value="ACO79290.1"/>
    <property type="molecule type" value="Genomic_DNA"/>
</dbReference>
<dbReference type="GO" id="GO:0003700">
    <property type="term" value="F:DNA-binding transcription factor activity"/>
    <property type="evidence" value="ECO:0007669"/>
    <property type="project" value="InterPro"/>
</dbReference>
<keyword evidence="4" id="KW-0804">Transcription</keyword>
<keyword evidence="7" id="KW-1185">Reference proteome</keyword>
<dbReference type="eggNOG" id="COG0583">
    <property type="taxonomic scope" value="Bacteria"/>
</dbReference>
<dbReference type="SUPFAM" id="SSF46785">
    <property type="entry name" value="Winged helix' DNA-binding domain"/>
    <property type="match status" value="2"/>
</dbReference>
<accession>C1DNC3</accession>
<dbReference type="InterPro" id="IPR005119">
    <property type="entry name" value="LysR_subst-bd"/>
</dbReference>
<feature type="domain" description="HTH lysR-type" evidence="5">
    <location>
        <begin position="7"/>
        <end position="64"/>
    </location>
</feature>
<dbReference type="InterPro" id="IPR036390">
    <property type="entry name" value="WH_DNA-bd_sf"/>
</dbReference>
<evidence type="ECO:0000313" key="7">
    <source>
        <dbReference type="Proteomes" id="UP000002424"/>
    </source>
</evidence>
<evidence type="ECO:0000256" key="1">
    <source>
        <dbReference type="ARBA" id="ARBA00009437"/>
    </source>
</evidence>
<dbReference type="STRING" id="322710.Avin_31260"/>
<dbReference type="Pfam" id="PF00126">
    <property type="entry name" value="HTH_1"/>
    <property type="match status" value="2"/>
</dbReference>
<dbReference type="SUPFAM" id="SSF53850">
    <property type="entry name" value="Periplasmic binding protein-like II"/>
    <property type="match status" value="1"/>
</dbReference>
<dbReference type="InterPro" id="IPR050950">
    <property type="entry name" value="HTH-type_LysR_regulators"/>
</dbReference>
<dbReference type="GO" id="GO:0005829">
    <property type="term" value="C:cytosol"/>
    <property type="evidence" value="ECO:0007669"/>
    <property type="project" value="TreeGrafter"/>
</dbReference>
<evidence type="ECO:0000313" key="6">
    <source>
        <dbReference type="EMBL" id="ACO79290.1"/>
    </source>
</evidence>
<comment type="similarity">
    <text evidence="1">Belongs to the LysR transcriptional regulatory family.</text>
</comment>
<dbReference type="InterPro" id="IPR036388">
    <property type="entry name" value="WH-like_DNA-bd_sf"/>
</dbReference>
<dbReference type="FunFam" id="1.10.10.10:FF:000001">
    <property type="entry name" value="LysR family transcriptional regulator"/>
    <property type="match status" value="1"/>
</dbReference>
<dbReference type="AlphaFoldDB" id="C1DNC3"/>
<sequence>MSFAEYPNLMQIRAFVRVAELGSVSRASRVLYRAQSVVTRAIADLEKRLGVVLFERHANGMRLTDHGRHVLPRAQQTLAEIAMVPQVLGNTAEPLYLLHAGRLELFVKLCETRHMQTVANAFGLTQPAVSAALKVLESGCGHLLFERTPHGLQPTRSSEEILLHIRRALNELRHIDADIAALCGTLQGRVSVGALPLGRTRILPEAIVRLTTAHPGVRVATIESPFDLLATELRAGDIDFVLGALRPSEYASDLHGERLLSEDLVVLARRDHPLLRRDIAPSDLGRARWVLPRAGAPARQQLDACLAELGVGAPRPIVETGDLAIIRGLLLQSDMIAAVSAHQLEYEIAAGELWPLPLQLRGTNRAIGLIYRTGCRHSPPAEALMRQVREVAGELGA</sequence>
<keyword evidence="2" id="KW-0805">Transcription regulation</keyword>
<reference evidence="6 7" key="1">
    <citation type="journal article" date="2009" name="J. Bacteriol.">
        <title>Genome sequence of Azotobacter vinelandii, an obligate aerobe specialized to support diverse anaerobic metabolic processes.</title>
        <authorList>
            <person name="Setubal J.C."/>
            <person name="dos Santos P."/>
            <person name="Goldman B.S."/>
            <person name="Ertesvag H."/>
            <person name="Espin G."/>
            <person name="Rubio L.M."/>
            <person name="Valla S."/>
            <person name="Almeida N.F."/>
            <person name="Balasubramanian D."/>
            <person name="Cromes L."/>
            <person name="Curatti L."/>
            <person name="Du Z."/>
            <person name="Godsy E."/>
            <person name="Goodner B."/>
            <person name="Hellner-Burris K."/>
            <person name="Hernandez J.A."/>
            <person name="Houmiel K."/>
            <person name="Imperial J."/>
            <person name="Kennedy C."/>
            <person name="Larson T.J."/>
            <person name="Latreille P."/>
            <person name="Ligon L.S."/>
            <person name="Lu J."/>
            <person name="Maerk M."/>
            <person name="Miller N.M."/>
            <person name="Norton S."/>
            <person name="O'Carroll I.P."/>
            <person name="Paulsen I."/>
            <person name="Raulfs E.C."/>
            <person name="Roemer R."/>
            <person name="Rosser J."/>
            <person name="Segura D."/>
            <person name="Slater S."/>
            <person name="Stricklin S.L."/>
            <person name="Studholme D.J."/>
            <person name="Sun J."/>
            <person name="Viana C.J."/>
            <person name="Wallin E."/>
            <person name="Wang B."/>
            <person name="Wheeler C."/>
            <person name="Zhu H."/>
            <person name="Dean D.R."/>
            <person name="Dixon R."/>
            <person name="Wood D."/>
        </authorList>
    </citation>
    <scope>NUCLEOTIDE SEQUENCE [LARGE SCALE GENOMIC DNA]</scope>
    <source>
        <strain evidence="7">DJ / ATCC BAA-1303</strain>
    </source>
</reference>
<keyword evidence="3" id="KW-0238">DNA-binding</keyword>
<protein>
    <submittedName>
        <fullName evidence="6">Transcriptional regulator, LysR family</fullName>
    </submittedName>
</protein>
<dbReference type="PANTHER" id="PTHR30419:SF14">
    <property type="entry name" value="LYSR FAMILY TRANSCRIPTIONAL REGULATOR"/>
    <property type="match status" value="1"/>
</dbReference>
<dbReference type="CDD" id="cd08435">
    <property type="entry name" value="PBP2_GbpR"/>
    <property type="match status" value="1"/>
</dbReference>
<organism evidence="6 7">
    <name type="scientific">Azotobacter vinelandii (strain DJ / ATCC BAA-1303)</name>
    <dbReference type="NCBI Taxonomy" id="322710"/>
    <lineage>
        <taxon>Bacteria</taxon>
        <taxon>Pseudomonadati</taxon>
        <taxon>Pseudomonadota</taxon>
        <taxon>Gammaproteobacteria</taxon>
        <taxon>Pseudomonadales</taxon>
        <taxon>Pseudomonadaceae</taxon>
        <taxon>Azotobacter</taxon>
    </lineage>
</organism>
<dbReference type="Gene3D" id="3.40.190.290">
    <property type="match status" value="1"/>
</dbReference>
<feature type="domain" description="HTH lysR-type" evidence="5">
    <location>
        <begin position="103"/>
        <end position="155"/>
    </location>
</feature>
<dbReference type="InterPro" id="IPR037405">
    <property type="entry name" value="GbpR_PBP2"/>
</dbReference>
<evidence type="ECO:0000256" key="2">
    <source>
        <dbReference type="ARBA" id="ARBA00023015"/>
    </source>
</evidence>